<name>A0AA95KE45_9GAMM</name>
<dbReference type="KEGG" id="tdu:QJT80_11040"/>
<gene>
    <name evidence="1" type="ORF">QJT80_11040</name>
</gene>
<accession>A0AA95KE45</accession>
<dbReference type="Proteomes" id="UP001300672">
    <property type="component" value="Chromosome"/>
</dbReference>
<sequence>MAQVFITKSHLENIARLISYQSIDVNHIRGFYESRFLGFFSTPELNTLTAVSLVLESIKDEELKIKIITLHDNAKARIEKYNKNENSRWIYVGSKPAYHHDEKCISLYSTYENYEIPVEIPEDKIKDYRTFFLNNIDEYTNKRDVFFAKVELKFNVRINNVKEVHKENSGRQSLNVFTGGHKQILSEISNIIEEMHKYKNQSNEVKRIISNTGFNTKKALKHPLYNESHEIIREWDNYKTKLKDLIIQDLTSIIAPEYKFDHDFLEELGFKKCSKCF</sequence>
<dbReference type="AlphaFoldDB" id="A0AA95KE45"/>
<reference evidence="1" key="2">
    <citation type="submission" date="2023-04" db="EMBL/GenBank/DDBJ databases">
        <authorList>
            <person name="Beletskiy A.V."/>
            <person name="Mardanov A.V."/>
            <person name="Ravin N.V."/>
        </authorList>
    </citation>
    <scope>NUCLEOTIDE SEQUENCE</scope>
    <source>
        <strain evidence="1">GKL-01</strain>
    </source>
</reference>
<organism evidence="1">
    <name type="scientific">Candidatus Thiocaldithrix dubininis</name>
    <dbReference type="NCBI Taxonomy" id="3080823"/>
    <lineage>
        <taxon>Bacteria</taxon>
        <taxon>Pseudomonadati</taxon>
        <taxon>Pseudomonadota</taxon>
        <taxon>Gammaproteobacteria</taxon>
        <taxon>Thiotrichales</taxon>
        <taxon>Thiotrichaceae</taxon>
        <taxon>Candidatus Thiocaldithrix</taxon>
    </lineage>
</organism>
<dbReference type="EMBL" id="CP124755">
    <property type="protein sequence ID" value="WGZ90031.1"/>
    <property type="molecule type" value="Genomic_DNA"/>
</dbReference>
<proteinExistence type="predicted"/>
<protein>
    <submittedName>
        <fullName evidence="1">Uncharacterized protein</fullName>
    </submittedName>
</protein>
<reference evidence="1" key="1">
    <citation type="journal article" date="2023" name="Int. J. Mol. Sci.">
        <title>Metagenomics Revealed a New Genus 'Candidatus Thiocaldithrix dubininis' gen. nov., sp. nov. and a New Species 'Candidatus Thiothrix putei' sp. nov. in the Family Thiotrichaceae, Some Members of Which Have Traits of Both Na+- and H+-Motive Energetics.</title>
        <authorList>
            <person name="Ravin N.V."/>
            <person name="Muntyan M.S."/>
            <person name="Smolyakov D.D."/>
            <person name="Rudenko T.S."/>
            <person name="Beletsky A.V."/>
            <person name="Mardanov A.V."/>
            <person name="Grabovich M.Y."/>
        </authorList>
    </citation>
    <scope>NUCLEOTIDE SEQUENCE</scope>
    <source>
        <strain evidence="1">GKL-01</strain>
    </source>
</reference>
<evidence type="ECO:0000313" key="1">
    <source>
        <dbReference type="EMBL" id="WGZ90031.1"/>
    </source>
</evidence>